<comment type="caution">
    <text evidence="1">The sequence shown here is derived from an EMBL/GenBank/DDBJ whole genome shotgun (WGS) entry which is preliminary data.</text>
</comment>
<dbReference type="Gene3D" id="2.60.40.10">
    <property type="entry name" value="Immunoglobulins"/>
    <property type="match status" value="1"/>
</dbReference>
<feature type="non-terminal residue" evidence="1">
    <location>
        <position position="139"/>
    </location>
</feature>
<dbReference type="InterPro" id="IPR013783">
    <property type="entry name" value="Ig-like_fold"/>
</dbReference>
<name>A0A3M7KXR2_AUXPR</name>
<proteinExistence type="predicted"/>
<dbReference type="SUPFAM" id="SSF117074">
    <property type="entry name" value="Hypothetical protein PA1324"/>
    <property type="match status" value="1"/>
</dbReference>
<dbReference type="AlphaFoldDB" id="A0A3M7KXR2"/>
<protein>
    <recommendedName>
        <fullName evidence="3">SD-repeat containing protein B domain-containing protein</fullName>
    </recommendedName>
</protein>
<dbReference type="Proteomes" id="UP000279271">
    <property type="component" value="Unassembled WGS sequence"/>
</dbReference>
<evidence type="ECO:0008006" key="3">
    <source>
        <dbReference type="Google" id="ProtNLM"/>
    </source>
</evidence>
<dbReference type="EMBL" id="QOKY01000168">
    <property type="protein sequence ID" value="RMZ55288.1"/>
    <property type="molecule type" value="Genomic_DNA"/>
</dbReference>
<sequence length="139" mass="14829">MEPCFGLQLVRGGFSAIERFVVFQAVDVHGRHAVFFRSHAERSLEEMLDRARVEIPGACEPDFVEATLAGRAFVDENGDGFAGPDEAGLAGAMVALSAGVDARTDAMGHYHITCLAPGRHAIKLDPPPTHPACSLGRCL</sequence>
<accession>A0A3M7KXR2</accession>
<evidence type="ECO:0000313" key="2">
    <source>
        <dbReference type="Proteomes" id="UP000279271"/>
    </source>
</evidence>
<organism evidence="1 2">
    <name type="scientific">Auxenochlorella protothecoides</name>
    <name type="common">Green microalga</name>
    <name type="synonym">Chlorella protothecoides</name>
    <dbReference type="NCBI Taxonomy" id="3075"/>
    <lineage>
        <taxon>Eukaryota</taxon>
        <taxon>Viridiplantae</taxon>
        <taxon>Chlorophyta</taxon>
        <taxon>core chlorophytes</taxon>
        <taxon>Trebouxiophyceae</taxon>
        <taxon>Chlorellales</taxon>
        <taxon>Chlorellaceae</taxon>
        <taxon>Auxenochlorella</taxon>
    </lineage>
</organism>
<gene>
    <name evidence="1" type="ORF">APUTEX25_000702</name>
</gene>
<evidence type="ECO:0000313" key="1">
    <source>
        <dbReference type="EMBL" id="RMZ55288.1"/>
    </source>
</evidence>
<reference evidence="2" key="1">
    <citation type="journal article" date="2018" name="Algal Res.">
        <title>Characterization of plant carbon substrate utilization by Auxenochlorella protothecoides.</title>
        <authorList>
            <person name="Vogler B.W."/>
            <person name="Starkenburg S.R."/>
            <person name="Sudasinghe N."/>
            <person name="Schambach J.Y."/>
            <person name="Rollin J.A."/>
            <person name="Pattathil S."/>
            <person name="Barry A.N."/>
        </authorList>
    </citation>
    <scope>NUCLEOTIDE SEQUENCE [LARGE SCALE GENOMIC DNA]</scope>
    <source>
        <strain evidence="2">UTEX 25</strain>
    </source>
</reference>